<dbReference type="EMBL" id="VSSQ01002913">
    <property type="protein sequence ID" value="MPM18062.1"/>
    <property type="molecule type" value="Genomic_DNA"/>
</dbReference>
<dbReference type="AlphaFoldDB" id="A0A644XPC8"/>
<name>A0A644XPC8_9ZZZZ</name>
<evidence type="ECO:0000259" key="7">
    <source>
        <dbReference type="Pfam" id="PF24961"/>
    </source>
</evidence>
<dbReference type="InterPro" id="IPR056739">
    <property type="entry name" value="NfeD_membrane"/>
</dbReference>
<keyword evidence="3 5" id="KW-1133">Transmembrane helix</keyword>
<feature type="domain" description="NfeD-like C-terminal" evidence="6">
    <location>
        <begin position="99"/>
        <end position="154"/>
    </location>
</feature>
<organism evidence="8">
    <name type="scientific">bioreactor metagenome</name>
    <dbReference type="NCBI Taxonomy" id="1076179"/>
    <lineage>
        <taxon>unclassified sequences</taxon>
        <taxon>metagenomes</taxon>
        <taxon>ecological metagenomes</taxon>
    </lineage>
</organism>
<feature type="domain" description="NfeD integral membrane" evidence="7">
    <location>
        <begin position="1"/>
        <end position="65"/>
    </location>
</feature>
<gene>
    <name evidence="8" type="ORF">SDC9_64468</name>
</gene>
<sequence>MEIFVIPGFGVAGVSGIILIISGLTLAMVGNTGLSMPDSDYSPMARSFAMVSISILLALVGSFYLSSKIVRVKVAGSTIGLSEELRSSDGYSASEMSYKDLIGKTGVALTILRPAGKIEIDNEQYDATAQIGYIEKGEQIKVVAYENMQLIVRKG</sequence>
<feature type="transmembrane region" description="Helical" evidence="5">
    <location>
        <begin position="48"/>
        <end position="65"/>
    </location>
</feature>
<dbReference type="InterPro" id="IPR052165">
    <property type="entry name" value="Membrane_assoc_protease"/>
</dbReference>
<evidence type="ECO:0000256" key="5">
    <source>
        <dbReference type="SAM" id="Phobius"/>
    </source>
</evidence>
<dbReference type="Pfam" id="PF01957">
    <property type="entry name" value="NfeD"/>
    <property type="match status" value="1"/>
</dbReference>
<reference evidence="8" key="1">
    <citation type="submission" date="2019-08" db="EMBL/GenBank/DDBJ databases">
        <authorList>
            <person name="Kucharzyk K."/>
            <person name="Murdoch R.W."/>
            <person name="Higgins S."/>
            <person name="Loffler F."/>
        </authorList>
    </citation>
    <scope>NUCLEOTIDE SEQUENCE</scope>
</reference>
<feature type="transmembrane region" description="Helical" evidence="5">
    <location>
        <begin position="7"/>
        <end position="28"/>
    </location>
</feature>
<dbReference type="InterPro" id="IPR002810">
    <property type="entry name" value="NfeD-like_C"/>
</dbReference>
<evidence type="ECO:0000256" key="4">
    <source>
        <dbReference type="ARBA" id="ARBA00023136"/>
    </source>
</evidence>
<evidence type="ECO:0000256" key="2">
    <source>
        <dbReference type="ARBA" id="ARBA00022692"/>
    </source>
</evidence>
<evidence type="ECO:0000256" key="1">
    <source>
        <dbReference type="ARBA" id="ARBA00004141"/>
    </source>
</evidence>
<evidence type="ECO:0000259" key="6">
    <source>
        <dbReference type="Pfam" id="PF01957"/>
    </source>
</evidence>
<dbReference type="InterPro" id="IPR012340">
    <property type="entry name" value="NA-bd_OB-fold"/>
</dbReference>
<dbReference type="Gene3D" id="2.40.50.140">
    <property type="entry name" value="Nucleic acid-binding proteins"/>
    <property type="match status" value="1"/>
</dbReference>
<keyword evidence="4 5" id="KW-0472">Membrane</keyword>
<dbReference type="PANTHER" id="PTHR33507">
    <property type="entry name" value="INNER MEMBRANE PROTEIN YBBJ"/>
    <property type="match status" value="1"/>
</dbReference>
<dbReference type="SUPFAM" id="SSF141322">
    <property type="entry name" value="NfeD domain-like"/>
    <property type="match status" value="1"/>
</dbReference>
<dbReference type="PANTHER" id="PTHR33507:SF3">
    <property type="entry name" value="INNER MEMBRANE PROTEIN YBBJ"/>
    <property type="match status" value="1"/>
</dbReference>
<evidence type="ECO:0000256" key="3">
    <source>
        <dbReference type="ARBA" id="ARBA00022989"/>
    </source>
</evidence>
<comment type="subcellular location">
    <subcellularLocation>
        <location evidence="1">Membrane</location>
        <topology evidence="1">Multi-pass membrane protein</topology>
    </subcellularLocation>
</comment>
<dbReference type="GO" id="GO:0005886">
    <property type="term" value="C:plasma membrane"/>
    <property type="evidence" value="ECO:0007669"/>
    <property type="project" value="TreeGrafter"/>
</dbReference>
<protein>
    <submittedName>
        <fullName evidence="8">Uncharacterized protein</fullName>
    </submittedName>
</protein>
<dbReference type="Pfam" id="PF24961">
    <property type="entry name" value="NfeD_membrane"/>
    <property type="match status" value="1"/>
</dbReference>
<proteinExistence type="predicted"/>
<keyword evidence="2 5" id="KW-0812">Transmembrane</keyword>
<comment type="caution">
    <text evidence="8">The sequence shown here is derived from an EMBL/GenBank/DDBJ whole genome shotgun (WGS) entry which is preliminary data.</text>
</comment>
<accession>A0A644XPC8</accession>
<evidence type="ECO:0000313" key="8">
    <source>
        <dbReference type="EMBL" id="MPM18062.1"/>
    </source>
</evidence>